<evidence type="ECO:0000313" key="3">
    <source>
        <dbReference type="Proteomes" id="UP000553459"/>
    </source>
</evidence>
<protein>
    <recommendedName>
        <fullName evidence="1">DUF6759 domain-containing protein</fullName>
    </recommendedName>
</protein>
<keyword evidence="3" id="KW-1185">Reference proteome</keyword>
<feature type="domain" description="DUF6759" evidence="1">
    <location>
        <begin position="97"/>
        <end position="185"/>
    </location>
</feature>
<comment type="caution">
    <text evidence="2">The sequence shown here is derived from an EMBL/GenBank/DDBJ whole genome shotgun (WGS) entry which is preliminary data.</text>
</comment>
<reference evidence="2 3" key="1">
    <citation type="submission" date="2019-11" db="EMBL/GenBank/DDBJ databases">
        <title>Characterization of Elizabethkingia argenteiflava sp. nov., isolated from inner surface of Soybean Pods.</title>
        <authorList>
            <person name="Mo S."/>
        </authorList>
    </citation>
    <scope>NUCLEOTIDE SEQUENCE [LARGE SCALE GENOMIC DNA]</scope>
    <source>
        <strain evidence="2 3">YB22</strain>
    </source>
</reference>
<proteinExistence type="predicted"/>
<evidence type="ECO:0000313" key="2">
    <source>
        <dbReference type="EMBL" id="NAW51234.1"/>
    </source>
</evidence>
<sequence length="187" mass="21301">MKKNLTIMIGVFLLWSCASRVPRSHILNTNDIKELEAYIKKYPKDKDILFLKQKYLALKVAAQPKVAAEVPMPKVQTFIDEEAEEFAKLMEHDRRVHNDKTVKILNQIFNNDISDTNAILLVHNTSDCNMILRIQGEKFYNLAIPAHGENSLVLKQGEYDLKGSMCGVIYNSRKVIKKNLSLGLGVQ</sequence>
<evidence type="ECO:0000259" key="1">
    <source>
        <dbReference type="Pfam" id="PF20545"/>
    </source>
</evidence>
<dbReference type="RefSeq" id="WP_166519516.1">
    <property type="nucleotide sequence ID" value="NZ_JAAABJ010000518.1"/>
</dbReference>
<gene>
    <name evidence="2" type="ORF">GNY06_07540</name>
</gene>
<name>A0A845PTU0_9FLAO</name>
<dbReference type="Proteomes" id="UP000553459">
    <property type="component" value="Unassembled WGS sequence"/>
</dbReference>
<dbReference type="AlphaFoldDB" id="A0A845PTU0"/>
<dbReference type="InterPro" id="IPR046647">
    <property type="entry name" value="DUF6759"/>
</dbReference>
<organism evidence="2 3">
    <name type="scientific">Elizabethkingia argenteiflava</name>
    <dbReference type="NCBI Taxonomy" id="2681556"/>
    <lineage>
        <taxon>Bacteria</taxon>
        <taxon>Pseudomonadati</taxon>
        <taxon>Bacteroidota</taxon>
        <taxon>Flavobacteriia</taxon>
        <taxon>Flavobacteriales</taxon>
        <taxon>Weeksellaceae</taxon>
        <taxon>Elizabethkingia</taxon>
    </lineage>
</organism>
<dbReference type="EMBL" id="JAAABJ010000518">
    <property type="protein sequence ID" value="NAW51234.1"/>
    <property type="molecule type" value="Genomic_DNA"/>
</dbReference>
<dbReference type="Pfam" id="PF20545">
    <property type="entry name" value="DUF6759"/>
    <property type="match status" value="1"/>
</dbReference>
<accession>A0A845PTU0</accession>